<protein>
    <recommendedName>
        <fullName evidence="1">DnaA N-terminal domain-containing protein</fullName>
    </recommendedName>
</protein>
<dbReference type="InterPro" id="IPR038454">
    <property type="entry name" value="DnaA_N_sf"/>
</dbReference>
<organism evidence="2 3">
    <name type="scientific">Alkalihalobacterium chitinilyticum</name>
    <dbReference type="NCBI Taxonomy" id="2980103"/>
    <lineage>
        <taxon>Bacteria</taxon>
        <taxon>Bacillati</taxon>
        <taxon>Bacillota</taxon>
        <taxon>Bacilli</taxon>
        <taxon>Bacillales</taxon>
        <taxon>Bacillaceae</taxon>
        <taxon>Alkalihalobacterium</taxon>
    </lineage>
</organism>
<evidence type="ECO:0000259" key="1">
    <source>
        <dbReference type="Pfam" id="PF11638"/>
    </source>
</evidence>
<dbReference type="InterPro" id="IPR024633">
    <property type="entry name" value="DnaA_N_dom"/>
</dbReference>
<feature type="domain" description="DnaA N-terminal" evidence="1">
    <location>
        <begin position="123"/>
        <end position="185"/>
    </location>
</feature>
<dbReference type="Pfam" id="PF11638">
    <property type="entry name" value="DnaA_N"/>
    <property type="match status" value="1"/>
</dbReference>
<evidence type="ECO:0000313" key="2">
    <source>
        <dbReference type="EMBL" id="MDE5416053.1"/>
    </source>
</evidence>
<evidence type="ECO:0000313" key="3">
    <source>
        <dbReference type="Proteomes" id="UP001148125"/>
    </source>
</evidence>
<sequence>MNKDQPYLMNGRDEMGQDKCNRQNNSHPLELKMEPQLVDYDTAQHMLPEKWEMPRNGKLLYDDEEVQQVLKLLVYQLGVEKSLDTIPRHLIEQYLSNSRSHSKPVERVEVAVEDVANFEDASDFFNEVLAVAEKKISKPSFETWLAHLTAYKEKDTDTLIVVAKNEFQRDWVEVRYCSFIKEIVEELTGRNYSLKFVTNP</sequence>
<dbReference type="EMBL" id="JAOTPO010000025">
    <property type="protein sequence ID" value="MDE5416053.1"/>
    <property type="molecule type" value="Genomic_DNA"/>
</dbReference>
<name>A0ABT5VNJ2_9BACI</name>
<reference evidence="2" key="1">
    <citation type="submission" date="2024-05" db="EMBL/GenBank/DDBJ databases">
        <title>Alkalihalobacillus sp. strain MEB203 novel alkaliphilic bacterium from Lonar Lake, India.</title>
        <authorList>
            <person name="Joshi A."/>
            <person name="Thite S."/>
            <person name="Mengade P."/>
        </authorList>
    </citation>
    <scope>NUCLEOTIDE SEQUENCE</scope>
    <source>
        <strain evidence="2">MEB 203</strain>
    </source>
</reference>
<accession>A0ABT5VNJ2</accession>
<dbReference type="Proteomes" id="UP001148125">
    <property type="component" value="Unassembled WGS sequence"/>
</dbReference>
<proteinExistence type="predicted"/>
<keyword evidence="3" id="KW-1185">Reference proteome</keyword>
<dbReference type="Gene3D" id="3.30.300.180">
    <property type="match status" value="1"/>
</dbReference>
<comment type="caution">
    <text evidence="2">The sequence shown here is derived from an EMBL/GenBank/DDBJ whole genome shotgun (WGS) entry which is preliminary data.</text>
</comment>
<dbReference type="RefSeq" id="WP_275120642.1">
    <property type="nucleotide sequence ID" value="NZ_JAOTPO010000025.1"/>
</dbReference>
<gene>
    <name evidence="2" type="ORF">N7Z68_22245</name>
</gene>